<dbReference type="Pfam" id="PF26639">
    <property type="entry name" value="Het-6_barrel"/>
    <property type="match status" value="1"/>
</dbReference>
<feature type="region of interest" description="Disordered" evidence="2">
    <location>
        <begin position="1"/>
        <end position="44"/>
    </location>
</feature>
<dbReference type="InterPro" id="IPR010730">
    <property type="entry name" value="HET"/>
</dbReference>
<evidence type="ECO:0000313" key="4">
    <source>
        <dbReference type="EMBL" id="CAG8958297.1"/>
    </source>
</evidence>
<dbReference type="PANTHER" id="PTHR24148:SF64">
    <property type="entry name" value="HETEROKARYON INCOMPATIBILITY DOMAIN-CONTAINING PROTEIN"/>
    <property type="match status" value="1"/>
</dbReference>
<feature type="domain" description="Heterokaryon incompatibility" evidence="3">
    <location>
        <begin position="114"/>
        <end position="288"/>
    </location>
</feature>
<dbReference type="Pfam" id="PF06985">
    <property type="entry name" value="HET"/>
    <property type="match status" value="1"/>
</dbReference>
<accession>A0A9N9PY39</accession>
<keyword evidence="5" id="KW-1185">Reference proteome</keyword>
<dbReference type="OrthoDB" id="3477286at2759"/>
<evidence type="ECO:0000313" key="5">
    <source>
        <dbReference type="Proteomes" id="UP000696280"/>
    </source>
</evidence>
<dbReference type="PANTHER" id="PTHR24148">
    <property type="entry name" value="ANKYRIN REPEAT DOMAIN-CONTAINING PROTEIN 39 HOMOLOG-RELATED"/>
    <property type="match status" value="1"/>
</dbReference>
<name>A0A9N9PY39_9HELO</name>
<gene>
    <name evidence="4" type="ORF">HYFRA_00000652</name>
</gene>
<proteinExistence type="predicted"/>
<sequence>MEDSDSDSRSIDTDDRGRRTNRRGTARNEGVGLDEGTSHSGQAKKSINRLRKFVLDGIPQLLDTYEYRPLNEEQGEEIRVLVVEPGKKEDPISVKLVPSALGDSNPSRTTAHKFDALSYFWGQGDPIDTIEVSSYKNLDEPMGALTTHELAISAMKNYKEGAKDGKLTVRRNLKSALVHFRHEKKRRILWIDALCINQNNPDERSKQVAKMHRLYINAQIVSVWLGDGTTENPVPKPCFKFLKAILNLQNLEDTLKSLEDEPDQVESARDVIRLMRNKWFSRRWVVQELALARKARVVYGKEKMGWSDFSDAIAIFIQYKDRIIPPVQSLLKSTVASTEEVDAAKSIEDLGANILVDFTNSFFRRDRDGNIQQRMMSLEILVSSLLPFEATDPRDTIYAVLSLANDTYQDNQILDKRLIPDYKCKLLLDVYTNFIEYCAEKSRSLDILLRHWATSDGVDPKMAHKELLDKNYKRPLKGDLPSWIPKIKDSSHGTPRQRAKGRSFGDSFVWNSFETSHKNYCATLDIPPVFHFGKKGTPEVCDGRLFVQGLQVGKVDSLSDRATHGIIFANAPESAGFDREEFEDTGHWSPGIKRVPEEFWRTLVADRGPYGRNTPSWYSRACMEALNNRTPSGDIEPDRVAELLLAPRVCKLFLKRVKHVLMGRSFARIELKGPGPKLDGTKTYGLLPGKARDRDIVCVFFGCSVPVVLRPNESEGCVFYEMIGECFIYGIMQGQAVSGMQKLEPSLQQGSEFQLR</sequence>
<feature type="coiled-coil region" evidence="1">
    <location>
        <begin position="241"/>
        <end position="268"/>
    </location>
</feature>
<dbReference type="AlphaFoldDB" id="A0A9N9PY39"/>
<feature type="compositionally biased region" description="Basic and acidic residues" evidence="2">
    <location>
        <begin position="1"/>
        <end position="18"/>
    </location>
</feature>
<keyword evidence="1" id="KW-0175">Coiled coil</keyword>
<comment type="caution">
    <text evidence="4">The sequence shown here is derived from an EMBL/GenBank/DDBJ whole genome shotgun (WGS) entry which is preliminary data.</text>
</comment>
<dbReference type="Proteomes" id="UP000696280">
    <property type="component" value="Unassembled WGS sequence"/>
</dbReference>
<evidence type="ECO:0000256" key="1">
    <source>
        <dbReference type="SAM" id="Coils"/>
    </source>
</evidence>
<reference evidence="4" key="1">
    <citation type="submission" date="2021-07" db="EMBL/GenBank/DDBJ databases">
        <authorList>
            <person name="Durling M."/>
        </authorList>
    </citation>
    <scope>NUCLEOTIDE SEQUENCE</scope>
</reference>
<evidence type="ECO:0000259" key="3">
    <source>
        <dbReference type="Pfam" id="PF06985"/>
    </source>
</evidence>
<organism evidence="4 5">
    <name type="scientific">Hymenoscyphus fraxineus</name>
    <dbReference type="NCBI Taxonomy" id="746836"/>
    <lineage>
        <taxon>Eukaryota</taxon>
        <taxon>Fungi</taxon>
        <taxon>Dikarya</taxon>
        <taxon>Ascomycota</taxon>
        <taxon>Pezizomycotina</taxon>
        <taxon>Leotiomycetes</taxon>
        <taxon>Helotiales</taxon>
        <taxon>Helotiaceae</taxon>
        <taxon>Hymenoscyphus</taxon>
    </lineage>
</organism>
<evidence type="ECO:0000256" key="2">
    <source>
        <dbReference type="SAM" id="MobiDB-lite"/>
    </source>
</evidence>
<dbReference type="InterPro" id="IPR052895">
    <property type="entry name" value="HetReg/Transcr_Mod"/>
</dbReference>
<protein>
    <recommendedName>
        <fullName evidence="3">Heterokaryon incompatibility domain-containing protein</fullName>
    </recommendedName>
</protein>
<dbReference type="EMBL" id="CAJVRL010000081">
    <property type="protein sequence ID" value="CAG8958297.1"/>
    <property type="molecule type" value="Genomic_DNA"/>
</dbReference>